<feature type="compositionally biased region" description="Polar residues" evidence="2">
    <location>
        <begin position="1"/>
        <end position="22"/>
    </location>
</feature>
<organism evidence="4">
    <name type="scientific">Cyberlindnera fabianii</name>
    <name type="common">Yeast</name>
    <name type="synonym">Hansenula fabianii</name>
    <dbReference type="NCBI Taxonomy" id="36022"/>
    <lineage>
        <taxon>Eukaryota</taxon>
        <taxon>Fungi</taxon>
        <taxon>Dikarya</taxon>
        <taxon>Ascomycota</taxon>
        <taxon>Saccharomycotina</taxon>
        <taxon>Saccharomycetes</taxon>
        <taxon>Phaffomycetales</taxon>
        <taxon>Phaffomycetaceae</taxon>
        <taxon>Cyberlindnera</taxon>
    </lineage>
</organism>
<protein>
    <submittedName>
        <fullName evidence="4">CYFA0S07e04808g1_1</fullName>
    </submittedName>
</protein>
<feature type="compositionally biased region" description="Low complexity" evidence="2">
    <location>
        <begin position="205"/>
        <end position="238"/>
    </location>
</feature>
<dbReference type="PANTHER" id="PTHR28260">
    <property type="entry name" value="SPINDLE POLE BODY COMPONENT SPC105"/>
    <property type="match status" value="1"/>
</dbReference>
<feature type="compositionally biased region" description="Basic and acidic residues" evidence="2">
    <location>
        <begin position="23"/>
        <end position="35"/>
    </location>
</feature>
<dbReference type="Pfam" id="PF08317">
    <property type="entry name" value="Spc7"/>
    <property type="match status" value="1"/>
</dbReference>
<dbReference type="PhylomeDB" id="A0A061AVK4"/>
<evidence type="ECO:0000313" key="4">
    <source>
        <dbReference type="EMBL" id="CDR41666.1"/>
    </source>
</evidence>
<accession>A0A061AVK4</accession>
<feature type="coiled-coil region" evidence="1">
    <location>
        <begin position="745"/>
        <end position="789"/>
    </location>
</feature>
<dbReference type="GO" id="GO:1990758">
    <property type="term" value="P:mitotic sister chromatid biorientation"/>
    <property type="evidence" value="ECO:0007669"/>
    <property type="project" value="TreeGrafter"/>
</dbReference>
<reference evidence="4" key="1">
    <citation type="journal article" date="2014" name="Genome Announc.">
        <title>Genome sequence of the yeast Cyberlindnera fabianii (Hansenula fabianii).</title>
        <authorList>
            <person name="Freel K.C."/>
            <person name="Sarilar V."/>
            <person name="Neuveglise C."/>
            <person name="Devillers H."/>
            <person name="Friedrich A."/>
            <person name="Schacherer J."/>
        </authorList>
    </citation>
    <scope>NUCLEOTIDE SEQUENCE</scope>
    <source>
        <strain evidence="4">YJS4271</strain>
    </source>
</reference>
<sequence>MPNSSPESRPQTGEFSQENHGSTTKESRSSRRESLGRGILKPLVKPDDNMTVSLPLRDSQHTGRLSLDGKAYRRRVSFAPEVTLHKIDLIPQAVSPEQRHPRRRETIAVVPHTPRDLSPPPTRSISPEFGAEEIMYDSSDVEMEDATNVFGSPERPAPGFRIHEDHPDTDDELTGTMDMSLTRHAAEDGETMDLTNPLGSIQVLQPTLSQQEPLPLPSQESLPMSLESESSQEVSQSQRPFGSIKSLFGDVEESEEEVDMELTQPISQPLKSSEDPITQTPEAAPQDTSMSDTDGEETMELTSIADVSMDKVTLKNTLLNRTLRATPENDSSIDMTVDQTKHVGSLISETQAPAPAEGDSLSDMTMDETRLSTTIRSMEDGEITIDETRIHSTITNPHREKQITPLKASRSHTSESGSPMSSKRKKRPSSDATTNDLRARINLLTPKKKLRTHSFDNADAPLPSAPFEPAESVLLSQVSTTNEIKSSFTPLRSSNSGVRASIVNSGKVDFGLSQKVPLAPSHKHSEDDEEVAEYQPVSLAQFLNDLSIEFFDDLNINDDFTVEFKSLPESHKVSDSEYAIAKNTKIPWLELYSFSCDELQKNMQQLKVLFDNLDTEFADENPRLVREYYETKSIVQQKKMGDALIRMKQYSDYESEKAWSSWREKLLDELQIRLQKNLDSVQLDCQDMLNALTEAEELKRSAEEEAAAADNEYVSLLKQKEIIDSQDYENVSRLQHELLMELTTLKTKQDDLQSLEQKLNNLDKENAELAALEQEVEEMKVQLNRQSQDPAMRLNTELQALEALQQMIGMNIESLKGSTVTLCLTASKTKIVFDILDPSSPSIALPEDLSSIKRSFMEKYIKSNTNVDMTVLIAGMEKLSKSLSSLENDLFAIGLLCPTKVDVSDGVAVELTEFNRVAKYKARITLKFDEVSILSGCKPRSIEARLIYGPKKLDGSTVLDGLKSKCTMGSFIHGVEGLPLVRH</sequence>
<feature type="compositionally biased region" description="Polar residues" evidence="2">
    <location>
        <begin position="264"/>
        <end position="292"/>
    </location>
</feature>
<feature type="region of interest" description="Disordered" evidence="2">
    <location>
        <begin position="1"/>
        <end position="64"/>
    </location>
</feature>
<keyword evidence="1" id="KW-0175">Coiled coil</keyword>
<name>A0A061AVK4_CYBFA</name>
<dbReference type="OrthoDB" id="5592879at2759"/>
<dbReference type="AlphaFoldDB" id="A0A061AVK4"/>
<evidence type="ECO:0000256" key="2">
    <source>
        <dbReference type="SAM" id="MobiDB-lite"/>
    </source>
</evidence>
<dbReference type="InterPro" id="IPR033338">
    <property type="entry name" value="Spc105/Spc7"/>
</dbReference>
<proteinExistence type="predicted"/>
<feature type="region of interest" description="Disordered" evidence="2">
    <location>
        <begin position="387"/>
        <end position="441"/>
    </location>
</feature>
<feature type="domain" description="Spc7 kinetochore protein" evidence="3">
    <location>
        <begin position="526"/>
        <end position="834"/>
    </location>
</feature>
<gene>
    <name evidence="4" type="ORF">CYFA0S_07e04808g</name>
</gene>
<dbReference type="SMART" id="SM00787">
    <property type="entry name" value="Spc7"/>
    <property type="match status" value="1"/>
</dbReference>
<evidence type="ECO:0000256" key="1">
    <source>
        <dbReference type="SAM" id="Coils"/>
    </source>
</evidence>
<dbReference type="GO" id="GO:0000776">
    <property type="term" value="C:kinetochore"/>
    <property type="evidence" value="ECO:0007669"/>
    <property type="project" value="TreeGrafter"/>
</dbReference>
<feature type="region of interest" description="Disordered" evidence="2">
    <location>
        <begin position="148"/>
        <end position="297"/>
    </location>
</feature>
<dbReference type="InterPro" id="IPR013253">
    <property type="entry name" value="Spc7_domain"/>
</dbReference>
<feature type="coiled-coil region" evidence="1">
    <location>
        <begin position="678"/>
        <end position="719"/>
    </location>
</feature>
<feature type="compositionally biased region" description="Polar residues" evidence="2">
    <location>
        <begin position="193"/>
        <end position="204"/>
    </location>
</feature>
<evidence type="ECO:0000259" key="3">
    <source>
        <dbReference type="SMART" id="SM00787"/>
    </source>
</evidence>
<dbReference type="PANTHER" id="PTHR28260:SF1">
    <property type="entry name" value="SPINDLE POLE BODY COMPONENT SPC105"/>
    <property type="match status" value="1"/>
</dbReference>
<dbReference type="GO" id="GO:0007094">
    <property type="term" value="P:mitotic spindle assembly checkpoint signaling"/>
    <property type="evidence" value="ECO:0007669"/>
    <property type="project" value="TreeGrafter"/>
</dbReference>
<dbReference type="EMBL" id="LK052892">
    <property type="protein sequence ID" value="CDR41666.1"/>
    <property type="molecule type" value="Genomic_DNA"/>
</dbReference>
<feature type="compositionally biased region" description="Acidic residues" evidence="2">
    <location>
        <begin position="250"/>
        <end position="260"/>
    </location>
</feature>
<dbReference type="VEuPathDB" id="FungiDB:BON22_3809"/>
<dbReference type="GO" id="GO:0034501">
    <property type="term" value="P:protein localization to kinetochore"/>
    <property type="evidence" value="ECO:0007669"/>
    <property type="project" value="TreeGrafter"/>
</dbReference>